<dbReference type="Proteomes" id="UP000190625">
    <property type="component" value="Unassembled WGS sequence"/>
</dbReference>
<dbReference type="AlphaFoldDB" id="A0A1T4JK48"/>
<dbReference type="STRING" id="142842.SAMN02745118_00065"/>
<dbReference type="CDD" id="cd12108">
    <property type="entry name" value="Hr-like"/>
    <property type="match status" value="1"/>
</dbReference>
<keyword evidence="3" id="KW-1185">Reference proteome</keyword>
<dbReference type="InterPro" id="IPR012312">
    <property type="entry name" value="Hemerythrin-like"/>
</dbReference>
<dbReference type="Gene3D" id="1.20.120.520">
    <property type="entry name" value="nmb1532 protein domain like"/>
    <property type="match status" value="1"/>
</dbReference>
<name>A0A1T4JK48_9FIRM</name>
<dbReference type="PANTHER" id="PTHR39966">
    <property type="entry name" value="BLL2471 PROTEIN-RELATED"/>
    <property type="match status" value="1"/>
</dbReference>
<evidence type="ECO:0000313" key="2">
    <source>
        <dbReference type="EMBL" id="SJZ30447.1"/>
    </source>
</evidence>
<evidence type="ECO:0000313" key="3">
    <source>
        <dbReference type="Proteomes" id="UP000190625"/>
    </source>
</evidence>
<protein>
    <submittedName>
        <fullName evidence="2">Hemerythrin-like domain-containing protein</fullName>
    </submittedName>
</protein>
<organism evidence="2 3">
    <name type="scientific">Selenihalanaerobacter shriftii</name>
    <dbReference type="NCBI Taxonomy" id="142842"/>
    <lineage>
        <taxon>Bacteria</taxon>
        <taxon>Bacillati</taxon>
        <taxon>Bacillota</taxon>
        <taxon>Clostridia</taxon>
        <taxon>Halanaerobiales</taxon>
        <taxon>Halobacteroidaceae</taxon>
        <taxon>Selenihalanaerobacter</taxon>
    </lineage>
</organism>
<feature type="domain" description="Hemerythrin-like" evidence="1">
    <location>
        <begin position="3"/>
        <end position="137"/>
    </location>
</feature>
<evidence type="ECO:0000259" key="1">
    <source>
        <dbReference type="Pfam" id="PF01814"/>
    </source>
</evidence>
<sequence>MQAIDLLVKEHDNIKRVLVVARKLCINILNTGDVDFEAFYDIIDFVRNYADNHHHGKEEDILFERMAGELEKDVEEITIAAMHSEHDFGRYFINNLEQALKAVKDGDEESKIDIIANAICYADLLNRHIFKENNIVYNYGKENLSKESLDEIGKECKVIEENAKDKGVQDKYINLIDKLESQINND</sequence>
<dbReference type="RefSeq" id="WP_078808608.1">
    <property type="nucleotide sequence ID" value="NZ_FUWM01000003.1"/>
</dbReference>
<gene>
    <name evidence="2" type="ORF">SAMN02745118_00065</name>
</gene>
<dbReference type="Pfam" id="PF01814">
    <property type="entry name" value="Hemerythrin"/>
    <property type="match status" value="1"/>
</dbReference>
<dbReference type="PANTHER" id="PTHR39966:SF1">
    <property type="entry name" value="HEMERYTHRIN-LIKE DOMAIN-CONTAINING PROTEIN"/>
    <property type="match status" value="1"/>
</dbReference>
<dbReference type="GO" id="GO:0005886">
    <property type="term" value="C:plasma membrane"/>
    <property type="evidence" value="ECO:0007669"/>
    <property type="project" value="TreeGrafter"/>
</dbReference>
<proteinExistence type="predicted"/>
<dbReference type="EMBL" id="FUWM01000003">
    <property type="protein sequence ID" value="SJZ30447.1"/>
    <property type="molecule type" value="Genomic_DNA"/>
</dbReference>
<accession>A0A1T4JK48</accession>
<reference evidence="3" key="1">
    <citation type="submission" date="2017-02" db="EMBL/GenBank/DDBJ databases">
        <authorList>
            <person name="Varghese N."/>
            <person name="Submissions S."/>
        </authorList>
    </citation>
    <scope>NUCLEOTIDE SEQUENCE [LARGE SCALE GENOMIC DNA]</scope>
    <source>
        <strain evidence="3">ATCC BAA-73</strain>
    </source>
</reference>
<dbReference type="OrthoDB" id="9785474at2"/>